<sequence>MTEQFPAEWGERRRRREEERLRRAAEAAAASGDGQTRPEAERPADRATPVEPPRLSRRELRQRAAEREASSVGPTHGSVDGDRDEAPREPAERDQGREPEQGGRREAEPDVSWSASTRQDGPTTRTPRVNVAPAPRATTQVEHRPISRRQLRASTDTGPQVGFTPPPGTGGVRRIGPDGQLSEVEPPTSELPSAQERSAALRAQADRARGEREQVAQERVRAAQQRAARERVERERSEEARGRAAQEVERRAREEAERAARAEAERREREEAELRERAEAERAARAEAERREREEAELREREEADRRARTEAEHGARPREAEAAERRARERGAAAARMISRPHGTDVAAAVTVGTVSHEPPAEALPDAERLREAVEQLAHLRADRVAHEKEARDRILAAEREHTRVALSSSDERAPGAVGIVGDADGRSEGQPVVPLWPAIPDTTDGQPAVPVVRMRRGFGDEAELDAEDPPEPEDEEWHARPYSWVHWVALIAVAFVLGMLIIMVITRDGSAAPNGAAAASWVGAVLPPGVP</sequence>
<feature type="compositionally biased region" description="Polar residues" evidence="1">
    <location>
        <begin position="113"/>
        <end position="127"/>
    </location>
</feature>
<keyword evidence="4" id="KW-1185">Reference proteome</keyword>
<accession>A0ABT9DCB2</accession>
<evidence type="ECO:0000256" key="2">
    <source>
        <dbReference type="SAM" id="Phobius"/>
    </source>
</evidence>
<keyword evidence="2" id="KW-0812">Transmembrane</keyword>
<feature type="compositionally biased region" description="Basic and acidic residues" evidence="1">
    <location>
        <begin position="79"/>
        <end position="108"/>
    </location>
</feature>
<dbReference type="Proteomes" id="UP001232536">
    <property type="component" value="Unassembled WGS sequence"/>
</dbReference>
<gene>
    <name evidence="3" type="ORF">Q6348_13145</name>
</gene>
<feature type="region of interest" description="Disordered" evidence="1">
    <location>
        <begin position="1"/>
        <end position="343"/>
    </location>
</feature>
<evidence type="ECO:0000313" key="3">
    <source>
        <dbReference type="EMBL" id="MDO8108141.1"/>
    </source>
</evidence>
<reference evidence="3 4" key="1">
    <citation type="submission" date="2023-07" db="EMBL/GenBank/DDBJ databases">
        <title>Description of novel actinomycetes strains, isolated from tidal flat sediment.</title>
        <authorList>
            <person name="Lu C."/>
        </authorList>
    </citation>
    <scope>NUCLEOTIDE SEQUENCE [LARGE SCALE GENOMIC DNA]</scope>
    <source>
        <strain evidence="3 4">SYSU T00b441</strain>
    </source>
</reference>
<feature type="compositionally biased region" description="Basic and acidic residues" evidence="1">
    <location>
        <begin position="54"/>
        <end position="69"/>
    </location>
</feature>
<proteinExistence type="predicted"/>
<evidence type="ECO:0000256" key="1">
    <source>
        <dbReference type="SAM" id="MobiDB-lite"/>
    </source>
</evidence>
<dbReference type="EMBL" id="JAUQYP010000001">
    <property type="protein sequence ID" value="MDO8108141.1"/>
    <property type="molecule type" value="Genomic_DNA"/>
</dbReference>
<feature type="compositionally biased region" description="Basic and acidic residues" evidence="1">
    <location>
        <begin position="204"/>
        <end position="332"/>
    </location>
</feature>
<feature type="compositionally biased region" description="Basic and acidic residues" evidence="1">
    <location>
        <begin position="16"/>
        <end position="25"/>
    </location>
</feature>
<evidence type="ECO:0000313" key="4">
    <source>
        <dbReference type="Proteomes" id="UP001232536"/>
    </source>
</evidence>
<protein>
    <submittedName>
        <fullName evidence="3">Uncharacterized protein</fullName>
    </submittedName>
</protein>
<feature type="transmembrane region" description="Helical" evidence="2">
    <location>
        <begin position="486"/>
        <end position="507"/>
    </location>
</feature>
<organism evidence="3 4">
    <name type="scientific">Actinotalea lenta</name>
    <dbReference type="NCBI Taxonomy" id="3064654"/>
    <lineage>
        <taxon>Bacteria</taxon>
        <taxon>Bacillati</taxon>
        <taxon>Actinomycetota</taxon>
        <taxon>Actinomycetes</taxon>
        <taxon>Micrococcales</taxon>
        <taxon>Cellulomonadaceae</taxon>
        <taxon>Actinotalea</taxon>
    </lineage>
</organism>
<feature type="compositionally biased region" description="Basic and acidic residues" evidence="1">
    <location>
        <begin position="36"/>
        <end position="45"/>
    </location>
</feature>
<keyword evidence="2" id="KW-1133">Transmembrane helix</keyword>
<dbReference type="RefSeq" id="WP_304601729.1">
    <property type="nucleotide sequence ID" value="NZ_JAUQYP010000001.1"/>
</dbReference>
<keyword evidence="2" id="KW-0472">Membrane</keyword>
<comment type="caution">
    <text evidence="3">The sequence shown here is derived from an EMBL/GenBank/DDBJ whole genome shotgun (WGS) entry which is preliminary data.</text>
</comment>
<name>A0ABT9DCB2_9CELL</name>